<organism evidence="2">
    <name type="scientific">freshwater metagenome</name>
    <dbReference type="NCBI Taxonomy" id="449393"/>
    <lineage>
        <taxon>unclassified sequences</taxon>
        <taxon>metagenomes</taxon>
        <taxon>ecological metagenomes</taxon>
    </lineage>
</organism>
<feature type="transmembrane region" description="Helical" evidence="1">
    <location>
        <begin position="111"/>
        <end position="132"/>
    </location>
</feature>
<keyword evidence="1" id="KW-0472">Membrane</keyword>
<protein>
    <submittedName>
        <fullName evidence="2">Unannotated protein</fullName>
    </submittedName>
</protein>
<evidence type="ECO:0000313" key="2">
    <source>
        <dbReference type="EMBL" id="CAB4687850.1"/>
    </source>
</evidence>
<reference evidence="2" key="1">
    <citation type="submission" date="2020-05" db="EMBL/GenBank/DDBJ databases">
        <authorList>
            <person name="Chiriac C."/>
            <person name="Salcher M."/>
            <person name="Ghai R."/>
            <person name="Kavagutti S V."/>
        </authorList>
    </citation>
    <scope>NUCLEOTIDE SEQUENCE</scope>
</reference>
<feature type="transmembrane region" description="Helical" evidence="1">
    <location>
        <begin position="252"/>
        <end position="274"/>
    </location>
</feature>
<accession>A0A6J6NMJ3</accession>
<feature type="transmembrane region" description="Helical" evidence="1">
    <location>
        <begin position="78"/>
        <end position="99"/>
    </location>
</feature>
<dbReference type="AlphaFoldDB" id="A0A6J6NMJ3"/>
<name>A0A6J6NMJ3_9ZZZZ</name>
<feature type="transmembrane region" description="Helical" evidence="1">
    <location>
        <begin position="223"/>
        <end position="246"/>
    </location>
</feature>
<sequence>MHAFPHESLVFGLILALATAAAFNWSWVAQHTITSQMPPLSIRRPKWSLAMLFSHRQWLIAFIVGIIGWVFYVLALALAPLSLVQSVSAGGVGLLAVFAQRATGERLPAREWVAVGIAGVGLVFLGASLAGGSDDGDVGHWKAIAFWFIISWLLAAMFLGPFAPFLAPGAGFGIAAGLMYAAADVGTKAAVHGGWWLLAIAPVWASHGLAFTIIQLGFQRGRALATAGLSSFCTNALPILGGVLVFSEKPPGGTLGALRIVAFVCVVAGAAAVARKETPSEPAPLAL</sequence>
<gene>
    <name evidence="2" type="ORF">UFOPK2399_00486</name>
</gene>
<dbReference type="PANTHER" id="PTHR40761">
    <property type="entry name" value="CONSERVED INTEGRAL MEMBRANE ALANINE VALINE AND LEUCINE RICH PROTEIN-RELATED"/>
    <property type="match status" value="1"/>
</dbReference>
<dbReference type="PANTHER" id="PTHR40761:SF1">
    <property type="entry name" value="CONSERVED INTEGRAL MEMBRANE ALANINE VALINE AND LEUCINE RICH PROTEIN-RELATED"/>
    <property type="match status" value="1"/>
</dbReference>
<feature type="transmembrane region" description="Helical" evidence="1">
    <location>
        <begin position="138"/>
        <end position="158"/>
    </location>
</feature>
<keyword evidence="1" id="KW-0812">Transmembrane</keyword>
<feature type="transmembrane region" description="Helical" evidence="1">
    <location>
        <begin position="195"/>
        <end position="216"/>
    </location>
</feature>
<keyword evidence="1" id="KW-1133">Transmembrane helix</keyword>
<proteinExistence type="predicted"/>
<dbReference type="EMBL" id="CAEZXP010000001">
    <property type="protein sequence ID" value="CAB4687850.1"/>
    <property type="molecule type" value="Genomic_DNA"/>
</dbReference>
<feature type="transmembrane region" description="Helical" evidence="1">
    <location>
        <begin position="6"/>
        <end position="28"/>
    </location>
</feature>
<evidence type="ECO:0000256" key="1">
    <source>
        <dbReference type="SAM" id="Phobius"/>
    </source>
</evidence>
<feature type="transmembrane region" description="Helical" evidence="1">
    <location>
        <begin position="49"/>
        <end position="72"/>
    </location>
</feature>